<dbReference type="InterPro" id="IPR025060">
    <property type="entry name" value="DUF3999"/>
</dbReference>
<feature type="transmembrane region" description="Helical" evidence="2">
    <location>
        <begin position="625"/>
        <end position="645"/>
    </location>
</feature>
<feature type="transmembrane region" description="Helical" evidence="2">
    <location>
        <begin position="512"/>
        <end position="533"/>
    </location>
</feature>
<feature type="transmembrane region" description="Helical" evidence="2">
    <location>
        <begin position="221"/>
        <end position="242"/>
    </location>
</feature>
<feature type="transmembrane region" description="Helical" evidence="2">
    <location>
        <begin position="407"/>
        <end position="428"/>
    </location>
</feature>
<feature type="transmembrane region" description="Helical" evidence="2">
    <location>
        <begin position="875"/>
        <end position="897"/>
    </location>
</feature>
<keyword evidence="2" id="KW-0812">Transmembrane</keyword>
<evidence type="ECO:0000256" key="2">
    <source>
        <dbReference type="SAM" id="Phobius"/>
    </source>
</evidence>
<dbReference type="PANTHER" id="PTHR38434">
    <property type="entry name" value="BLL2549 PROTEIN"/>
    <property type="match status" value="1"/>
</dbReference>
<dbReference type="PANTHER" id="PTHR38434:SF1">
    <property type="entry name" value="BLL2549 PROTEIN"/>
    <property type="match status" value="1"/>
</dbReference>
<evidence type="ECO:0000313" key="3">
    <source>
        <dbReference type="EMBL" id="KAJ9621725.1"/>
    </source>
</evidence>
<feature type="compositionally biased region" description="Low complexity" evidence="1">
    <location>
        <begin position="72"/>
        <end position="89"/>
    </location>
</feature>
<feature type="transmembrane region" description="Helical" evidence="2">
    <location>
        <begin position="489"/>
        <end position="506"/>
    </location>
</feature>
<gene>
    <name evidence="3" type="ORF">H2204_011763</name>
</gene>
<dbReference type="EMBL" id="JAPDRN010000113">
    <property type="protein sequence ID" value="KAJ9621725.1"/>
    <property type="molecule type" value="Genomic_DNA"/>
</dbReference>
<feature type="transmembrane region" description="Helical" evidence="2">
    <location>
        <begin position="196"/>
        <end position="214"/>
    </location>
</feature>
<dbReference type="Pfam" id="PF13163">
    <property type="entry name" value="DUF3999"/>
    <property type="match status" value="1"/>
</dbReference>
<keyword evidence="2" id="KW-0472">Membrane</keyword>
<name>A0AA39CRI2_9EURO</name>
<dbReference type="Pfam" id="PF10101">
    <property type="entry name" value="DUF2339"/>
    <property type="match status" value="1"/>
</dbReference>
<feature type="transmembrane region" description="Helical" evidence="2">
    <location>
        <begin position="786"/>
        <end position="804"/>
    </location>
</feature>
<feature type="transmembrane region" description="Helical" evidence="2">
    <location>
        <begin position="248"/>
        <end position="269"/>
    </location>
</feature>
<organism evidence="3">
    <name type="scientific">Knufia peltigerae</name>
    <dbReference type="NCBI Taxonomy" id="1002370"/>
    <lineage>
        <taxon>Eukaryota</taxon>
        <taxon>Fungi</taxon>
        <taxon>Dikarya</taxon>
        <taxon>Ascomycota</taxon>
        <taxon>Pezizomycotina</taxon>
        <taxon>Eurotiomycetes</taxon>
        <taxon>Chaetothyriomycetidae</taxon>
        <taxon>Chaetothyriales</taxon>
        <taxon>Trichomeriaceae</taxon>
        <taxon>Knufia</taxon>
    </lineage>
</organism>
<evidence type="ECO:0008006" key="4">
    <source>
        <dbReference type="Google" id="ProtNLM"/>
    </source>
</evidence>
<feature type="transmembrane region" description="Helical" evidence="2">
    <location>
        <begin position="164"/>
        <end position="184"/>
    </location>
</feature>
<evidence type="ECO:0000256" key="1">
    <source>
        <dbReference type="SAM" id="MobiDB-lite"/>
    </source>
</evidence>
<feature type="transmembrane region" description="Helical" evidence="2">
    <location>
        <begin position="851"/>
        <end position="869"/>
    </location>
</feature>
<keyword evidence="2" id="KW-1133">Transmembrane helix</keyword>
<feature type="transmembrane region" description="Helical" evidence="2">
    <location>
        <begin position="755"/>
        <end position="774"/>
    </location>
</feature>
<feature type="compositionally biased region" description="Low complexity" evidence="1">
    <location>
        <begin position="99"/>
        <end position="109"/>
    </location>
</feature>
<feature type="transmembrane region" description="Helical" evidence="2">
    <location>
        <begin position="276"/>
        <end position="293"/>
    </location>
</feature>
<accession>A0AA39CRI2</accession>
<sequence>MGPSTAAIVARDRIGRRGMEALLVLAVLVLLAIPLLLVVALVMIAGLRRRVAALEAAQTVQVAPTPAEAPGRAPSAVAEPPRAPAATREPSSEPSFLRPTATPASAPVAAREELPPPSPPARPLPPPPLPPEPTLPPLPAEPALPNLVERAIGAVKHWFTQGNVPVKIGMLVLLAGVAALLKYVSDQGWLVVPVELRLAGITVGALGLLAFGWHQRERRRMFALALQGGAIGVLLLTIFAAFKRFDLLAPGFAFASSIALVAGLCVLAVVQNSRTLAVLGILAGFMAPLWLSTGSGNHVGLFSYYAVLNAGIFVIAWYRPWRVLNLLGFAFTFGIGTFWGVLQYDAAKFASTEPFLLLFFAFYLLIPLLYARRQPAGRRDLVDGSLVFGTPLIAFSLQAGMLHEQPMTLALCALGLAAIYALLARALIARASYTVLAQSHAVLAVGFATLAVPLAFSARATGAVFALEGAGLAWLGLRQKRWLPQVTGALLQLAAAFAFVVGADHWHQDQRFLLNPTAIGALLLAVAGFAAAWSYQRRQRHDIALAYYLWGLLWWLGGLVHEIGRFFQHSVQADAVLVLAAVTAWLVSEVQRRLPARALGVTALVMLAAGFPLALLQSDAHQQPFAGYGALAWAVFAVLGVRSLLCLRQGSGGVARIAQFLWWLLWPSLLSLLALWGGGDARLAQGWTALLVTLPWLLLAALSLWRWNVLRWPLGAAFDPVRLPLQSVIFAVLALAWLFGLTLAGDATPLPWLPLLNPAELAQWVSLLLIARWLYDAQGPAPLQRLRVPVLAVAGFIALTSTVLHGVHHWGGVAWDPTMARFSLAQTSLTVLWSVLGVIAWVWGSRRGQRVLWMVGAVLMAVVLAKLVLIDRQHLGNLLGIASFIAYGLLCTVRAANRGGKPMRKWSRALLPVLFGVAGAVAAQATDYRAQYAEQWPLSLSSAQSGAYRVVLEPAIYRRAGTADLGDLQVFNAAGQALPSALLAPDQPLAQPPVQRELPWFSLPPLAEAQRNDLQLLTERDTDGRVRRVEARLGGGAVANGQGGWLIDASVLGQQPLAALVLDWAESSQPLQAQVQLDASDDLQRWQSIARDVPLVDLQRAGKRLLQRRLQVDSNVRYLRILPQGEARLPELRSVLAELPPAPATVPWEWLSLTPTAQGKGEFTFELDGRFPVTRADVASTDNSLVQWTLFSRDDEGAEWQRRSAPWIAYQLQQGAPGQRQQSAAQPLGGMYRDRYWKLVASPVETTSAPTLRLGYQPEVMVFLSQGAAPYALAVGSTTARRAEAPITVLIEELRQRNDPSWQPTLARLEGSPETLAGDAALKPQHDWKAWLLWALLGLGVLVVGGLALSLLKQKPSPSA</sequence>
<feature type="transmembrane region" description="Helical" evidence="2">
    <location>
        <begin position="383"/>
        <end position="401"/>
    </location>
</feature>
<proteinExistence type="predicted"/>
<feature type="compositionally biased region" description="Pro residues" evidence="1">
    <location>
        <begin position="115"/>
        <end position="141"/>
    </location>
</feature>
<feature type="transmembrane region" description="Helical" evidence="2">
    <location>
        <begin position="1331"/>
        <end position="1352"/>
    </location>
</feature>
<feature type="region of interest" description="Disordered" evidence="1">
    <location>
        <begin position="61"/>
        <end position="141"/>
    </location>
</feature>
<reference evidence="3" key="1">
    <citation type="submission" date="2022-10" db="EMBL/GenBank/DDBJ databases">
        <title>Culturing micro-colonial fungi from biological soil crusts in the Mojave desert and describing Neophaeococcomyces mojavensis, and introducing the new genera and species Taxawa tesnikishii.</title>
        <authorList>
            <person name="Kurbessoian T."/>
            <person name="Stajich J.E."/>
        </authorList>
    </citation>
    <scope>NUCLEOTIDE SEQUENCE</scope>
    <source>
        <strain evidence="3">TK_35</strain>
    </source>
</reference>
<protein>
    <recommendedName>
        <fullName evidence="4">DUF2339 domain-containing protein</fullName>
    </recommendedName>
</protein>
<feature type="transmembrane region" description="Helical" evidence="2">
    <location>
        <begin position="824"/>
        <end position="844"/>
    </location>
</feature>
<feature type="transmembrane region" description="Helical" evidence="2">
    <location>
        <begin position="725"/>
        <end position="743"/>
    </location>
</feature>
<feature type="transmembrane region" description="Helical" evidence="2">
    <location>
        <begin position="299"/>
        <end position="318"/>
    </location>
</feature>
<feature type="transmembrane region" description="Helical" evidence="2">
    <location>
        <begin position="354"/>
        <end position="371"/>
    </location>
</feature>
<feature type="transmembrane region" description="Helical" evidence="2">
    <location>
        <begin position="909"/>
        <end position="926"/>
    </location>
</feature>
<feature type="transmembrane region" description="Helical" evidence="2">
    <location>
        <begin position="657"/>
        <end position="678"/>
    </location>
</feature>
<feature type="transmembrane region" description="Helical" evidence="2">
    <location>
        <begin position="323"/>
        <end position="342"/>
    </location>
</feature>
<comment type="caution">
    <text evidence="3">The sequence shown here is derived from an EMBL/GenBank/DDBJ whole genome shotgun (WGS) entry which is preliminary data.</text>
</comment>
<feature type="transmembrane region" description="Helical" evidence="2">
    <location>
        <begin position="21"/>
        <end position="44"/>
    </location>
</feature>
<feature type="transmembrane region" description="Helical" evidence="2">
    <location>
        <begin position="435"/>
        <end position="454"/>
    </location>
</feature>
<dbReference type="InterPro" id="IPR019286">
    <property type="entry name" value="DUF2339_TM"/>
</dbReference>
<feature type="transmembrane region" description="Helical" evidence="2">
    <location>
        <begin position="545"/>
        <end position="564"/>
    </location>
</feature>
<feature type="transmembrane region" description="Helical" evidence="2">
    <location>
        <begin position="684"/>
        <end position="705"/>
    </location>
</feature>
<feature type="transmembrane region" description="Helical" evidence="2">
    <location>
        <begin position="594"/>
        <end position="613"/>
    </location>
</feature>